<name>A0ABQ7M3Z9_BRACM</name>
<proteinExistence type="predicted"/>
<dbReference type="Proteomes" id="UP000823674">
    <property type="component" value="Chromosome A06"/>
</dbReference>
<dbReference type="EMBL" id="JADBGQ010000006">
    <property type="protein sequence ID" value="KAG5393529.1"/>
    <property type="molecule type" value="Genomic_DNA"/>
</dbReference>
<accession>A0ABQ7M3Z9</accession>
<gene>
    <name evidence="1" type="primary">A06g505760.1_BraROA</name>
    <name evidence="1" type="ORF">IGI04_023492</name>
</gene>
<comment type="caution">
    <text evidence="1">The sequence shown here is derived from an EMBL/GenBank/DDBJ whole genome shotgun (WGS) entry which is preliminary data.</text>
</comment>
<evidence type="ECO:0000313" key="1">
    <source>
        <dbReference type="EMBL" id="KAG5393529.1"/>
    </source>
</evidence>
<organism evidence="1 2">
    <name type="scientific">Brassica rapa subsp. trilocularis</name>
    <dbReference type="NCBI Taxonomy" id="1813537"/>
    <lineage>
        <taxon>Eukaryota</taxon>
        <taxon>Viridiplantae</taxon>
        <taxon>Streptophyta</taxon>
        <taxon>Embryophyta</taxon>
        <taxon>Tracheophyta</taxon>
        <taxon>Spermatophyta</taxon>
        <taxon>Magnoliopsida</taxon>
        <taxon>eudicotyledons</taxon>
        <taxon>Gunneridae</taxon>
        <taxon>Pentapetalae</taxon>
        <taxon>rosids</taxon>
        <taxon>malvids</taxon>
        <taxon>Brassicales</taxon>
        <taxon>Brassicaceae</taxon>
        <taxon>Brassiceae</taxon>
        <taxon>Brassica</taxon>
    </lineage>
</organism>
<sequence>MRIQKRTQRRTSPYVASGSKPRRVLLVFVVKSQRKLRLRRNEKRFDEDSKENPKEDLSEALQVATWRPSGVRARSLRSHRAVCVLSRYVATERVRARSLRSDRAACACSVATDRAVCVLGRYAATEQRVRARSLRSDQAVCVLGRYIATKPCNRFVVFPFSVINLGVFQRFLGEQVLSFRNVFGKRVLVKPLRIEISFVRKRNRELVLVLFLWRKVATKFSILLNNTAFALEKTVDLISSLRKSAAIITRDHKSFGHKGCQRRILSLKSCPSCFSPRTPYILAPRSVYAFTFLPLSRHSIKWRYSIFSDFRNYLQNSVFICGNLTFVFPCEPSMGLESCLRPLWAVFRLETFIATSFDKEWTFRCFYPQSLIDDLEWRKT</sequence>
<protein>
    <submittedName>
        <fullName evidence="1">Uncharacterized protein</fullName>
    </submittedName>
</protein>
<evidence type="ECO:0000313" key="2">
    <source>
        <dbReference type="Proteomes" id="UP000823674"/>
    </source>
</evidence>
<reference evidence="1 2" key="1">
    <citation type="submission" date="2021-03" db="EMBL/GenBank/DDBJ databases">
        <authorList>
            <person name="King G.J."/>
            <person name="Bancroft I."/>
            <person name="Baten A."/>
            <person name="Bloomfield J."/>
            <person name="Borpatragohain P."/>
            <person name="He Z."/>
            <person name="Irish N."/>
            <person name="Irwin J."/>
            <person name="Liu K."/>
            <person name="Mauleon R.P."/>
            <person name="Moore J."/>
            <person name="Morris R."/>
            <person name="Ostergaard L."/>
            <person name="Wang B."/>
            <person name="Wells R."/>
        </authorList>
    </citation>
    <scope>NUCLEOTIDE SEQUENCE [LARGE SCALE GENOMIC DNA]</scope>
    <source>
        <strain evidence="1">R-o-18</strain>
        <tissue evidence="1">Leaf</tissue>
    </source>
</reference>
<keyword evidence="2" id="KW-1185">Reference proteome</keyword>